<organism evidence="1 2">
    <name type="scientific">Steroidobacter agaridevorans</name>
    <dbReference type="NCBI Taxonomy" id="2695856"/>
    <lineage>
        <taxon>Bacteria</taxon>
        <taxon>Pseudomonadati</taxon>
        <taxon>Pseudomonadota</taxon>
        <taxon>Gammaproteobacteria</taxon>
        <taxon>Steroidobacterales</taxon>
        <taxon>Steroidobacteraceae</taxon>
        <taxon>Steroidobacter</taxon>
    </lineage>
</organism>
<reference evidence="2" key="1">
    <citation type="submission" date="2020-01" db="EMBL/GenBank/DDBJ databases">
        <title>'Steroidobacter agaridevorans' sp. nov., agar-degrading bacteria isolated from rhizosphere soils.</title>
        <authorList>
            <person name="Ikenaga M."/>
            <person name="Kataoka M."/>
            <person name="Murouchi A."/>
            <person name="Katsuragi S."/>
            <person name="Sakai M."/>
        </authorList>
    </citation>
    <scope>NUCLEOTIDE SEQUENCE [LARGE SCALE GENOMIC DNA]</scope>
    <source>
        <strain evidence="2">YU21-B</strain>
    </source>
</reference>
<keyword evidence="2" id="KW-1185">Reference proteome</keyword>
<evidence type="ECO:0000313" key="1">
    <source>
        <dbReference type="EMBL" id="GFE79566.1"/>
    </source>
</evidence>
<dbReference type="RefSeq" id="WP_161811225.1">
    <property type="nucleotide sequence ID" value="NZ_BLJN01000001.1"/>
</dbReference>
<protein>
    <submittedName>
        <fullName evidence="1">Uncharacterized protein</fullName>
    </submittedName>
</protein>
<dbReference type="EMBL" id="BLJN01000001">
    <property type="protein sequence ID" value="GFE79566.1"/>
    <property type="molecule type" value="Genomic_DNA"/>
</dbReference>
<comment type="caution">
    <text evidence="1">The sequence shown here is derived from an EMBL/GenBank/DDBJ whole genome shotgun (WGS) entry which is preliminary data.</text>
</comment>
<dbReference type="AlphaFoldDB" id="A0A829YA16"/>
<name>A0A829YA16_9GAMM</name>
<dbReference type="Proteomes" id="UP000445000">
    <property type="component" value="Unassembled WGS sequence"/>
</dbReference>
<sequence length="146" mass="16507">MLSIAIVIFLSVGAFAILALAWRPRERRLAEQQREPDDQFLWRPESISASIQENDFYGQFLNLDQELRPEEGGWTNMKISIPQNWNTQSVVMVGGTVVLTLAGGVEYLLSRENVGDLSFKTMDGGPGKSDEIIEQIWNRHARDQNA</sequence>
<accession>A0A829YA16</accession>
<proteinExistence type="predicted"/>
<gene>
    <name evidence="1" type="ORF">GCM10011487_15660</name>
</gene>
<evidence type="ECO:0000313" key="2">
    <source>
        <dbReference type="Proteomes" id="UP000445000"/>
    </source>
</evidence>